<accession>A0ABR6PVB3</accession>
<gene>
    <name evidence="3" type="ORF">HNP24_000596</name>
</gene>
<dbReference type="EMBL" id="JACHKS010000001">
    <property type="protein sequence ID" value="MBB6329646.1"/>
    <property type="molecule type" value="Genomic_DNA"/>
</dbReference>
<evidence type="ECO:0000313" key="3">
    <source>
        <dbReference type="EMBL" id="MBB6329646.1"/>
    </source>
</evidence>
<keyword evidence="1" id="KW-0732">Signal</keyword>
<dbReference type="InterPro" id="IPR026444">
    <property type="entry name" value="Secre_tail"/>
</dbReference>
<proteinExistence type="predicted"/>
<dbReference type="Proteomes" id="UP000587367">
    <property type="component" value="Unassembled WGS sequence"/>
</dbReference>
<evidence type="ECO:0000313" key="4">
    <source>
        <dbReference type="Proteomes" id="UP000587367"/>
    </source>
</evidence>
<evidence type="ECO:0000259" key="2">
    <source>
        <dbReference type="Pfam" id="PF18962"/>
    </source>
</evidence>
<sequence>MKKTLTEIFRSSESFLSLGKTGALLIAVLFSGETFKAQKIIDPFPYTYDIVVKRQDSFWKEVPGHVHSDALLEMKIGPNALQKNFIKDVEIASQTYSFPLVATLPGAPPITQTFKIHFPSPGLTSLYYPIPTAVGGSTTIIPGCWTPEMDRGLYHDTGTTTSYGYGVTLTRTASAEYILQCTQFSCYICQPCPPVIPTFSKSNSAQQNKTKLYPNPSSGFSELEYTASGKETITVMVTDIAGKTLYGYKTDIEAGVNKLPIDLQKGVSGTYYVNWRSSNGNAGSLPIIKK</sequence>
<keyword evidence="4" id="KW-1185">Reference proteome</keyword>
<dbReference type="NCBIfam" id="TIGR04183">
    <property type="entry name" value="Por_Secre_tail"/>
    <property type="match status" value="1"/>
</dbReference>
<organism evidence="3 4">
    <name type="scientific">Chryseobacterium sediminis</name>
    <dbReference type="NCBI Taxonomy" id="1679494"/>
    <lineage>
        <taxon>Bacteria</taxon>
        <taxon>Pseudomonadati</taxon>
        <taxon>Bacteroidota</taxon>
        <taxon>Flavobacteriia</taxon>
        <taxon>Flavobacteriales</taxon>
        <taxon>Weeksellaceae</taxon>
        <taxon>Chryseobacterium group</taxon>
        <taxon>Chryseobacterium</taxon>
    </lineage>
</organism>
<dbReference type="RefSeq" id="WP_184552822.1">
    <property type="nucleotide sequence ID" value="NZ_JACHKS010000001.1"/>
</dbReference>
<reference evidence="3 4" key="1">
    <citation type="submission" date="2020-08" db="EMBL/GenBank/DDBJ databases">
        <title>Functional genomics of gut bacteria from endangered species of beetles.</title>
        <authorList>
            <person name="Carlos-Shanley C."/>
        </authorList>
    </citation>
    <scope>NUCLEOTIDE SEQUENCE [LARGE SCALE GENOMIC DNA]</scope>
    <source>
        <strain evidence="3 4">S00068</strain>
    </source>
</reference>
<feature type="domain" description="Secretion system C-terminal sorting" evidence="2">
    <location>
        <begin position="212"/>
        <end position="281"/>
    </location>
</feature>
<name>A0ABR6PVB3_9FLAO</name>
<comment type="caution">
    <text evidence="3">The sequence shown here is derived from an EMBL/GenBank/DDBJ whole genome shotgun (WGS) entry which is preliminary data.</text>
</comment>
<dbReference type="Pfam" id="PF18962">
    <property type="entry name" value="Por_Secre_tail"/>
    <property type="match status" value="1"/>
</dbReference>
<evidence type="ECO:0000256" key="1">
    <source>
        <dbReference type="ARBA" id="ARBA00022729"/>
    </source>
</evidence>
<protein>
    <recommendedName>
        <fullName evidence="2">Secretion system C-terminal sorting domain-containing protein</fullName>
    </recommendedName>
</protein>